<dbReference type="KEGG" id="aey:CDG81_14550"/>
<organism evidence="1 2">
    <name type="scientific">Actinopolyspora erythraea</name>
    <dbReference type="NCBI Taxonomy" id="414996"/>
    <lineage>
        <taxon>Bacteria</taxon>
        <taxon>Bacillati</taxon>
        <taxon>Actinomycetota</taxon>
        <taxon>Actinomycetes</taxon>
        <taxon>Actinopolysporales</taxon>
        <taxon>Actinopolysporaceae</taxon>
        <taxon>Actinopolyspora</taxon>
    </lineage>
</organism>
<name>A0A223RTV1_9ACTN</name>
<evidence type="ECO:0000313" key="1">
    <source>
        <dbReference type="EMBL" id="ASU79308.1"/>
    </source>
</evidence>
<gene>
    <name evidence="1" type="ORF">CDG81_14550</name>
</gene>
<sequence length="114" mass="12471">MSFPWGRDMGSSGGGGRYAVHPEELTKIGRRSADLGDRLIELKRATAEDSAAAVRTHGGWAFSAALERVQSSCEHNVEGFGRWLDDMGDRLMAAARDYEETDEWAVAKLRGEGV</sequence>
<accession>A0A223RTV1</accession>
<reference evidence="1 2" key="1">
    <citation type="submission" date="2017-08" db="EMBL/GenBank/DDBJ databases">
        <title>The complete genome sequence of moderately halophilic actinomycete Actinopolyspora erythraea YIM 90600, the producer of novel erythromycin, novel actinopolysporins A-C and tubercidin.</title>
        <authorList>
            <person name="Yin M."/>
            <person name="Tang S."/>
        </authorList>
    </citation>
    <scope>NUCLEOTIDE SEQUENCE [LARGE SCALE GENOMIC DNA]</scope>
    <source>
        <strain evidence="1 2">YIM 90600</strain>
    </source>
</reference>
<evidence type="ECO:0008006" key="3">
    <source>
        <dbReference type="Google" id="ProtNLM"/>
    </source>
</evidence>
<protein>
    <recommendedName>
        <fullName evidence="3">ESX-1 secretion-associated protein</fullName>
    </recommendedName>
</protein>
<dbReference type="Proteomes" id="UP000215043">
    <property type="component" value="Chromosome"/>
</dbReference>
<dbReference type="AlphaFoldDB" id="A0A223RTV1"/>
<dbReference type="OrthoDB" id="5189553at2"/>
<proteinExistence type="predicted"/>
<dbReference type="EMBL" id="CP022752">
    <property type="protein sequence ID" value="ASU79308.1"/>
    <property type="molecule type" value="Genomic_DNA"/>
</dbReference>
<dbReference type="RefSeq" id="WP_084134148.1">
    <property type="nucleotide sequence ID" value="NZ_CP022752.1"/>
</dbReference>
<evidence type="ECO:0000313" key="2">
    <source>
        <dbReference type="Proteomes" id="UP000215043"/>
    </source>
</evidence>